<dbReference type="InterPro" id="IPR023394">
    <property type="entry name" value="Sec7_C_sf"/>
</dbReference>
<dbReference type="Pfam" id="PF01363">
    <property type="entry name" value="FYVE"/>
    <property type="match status" value="1"/>
</dbReference>
<dbReference type="InterPro" id="IPR000904">
    <property type="entry name" value="Sec7_dom"/>
</dbReference>
<dbReference type="SUPFAM" id="SSF57903">
    <property type="entry name" value="FYVE/PHD zinc finger"/>
    <property type="match status" value="1"/>
</dbReference>
<dbReference type="PANTHER" id="PTHR10663">
    <property type="entry name" value="GUANYL-NUCLEOTIDE EXCHANGE FACTOR"/>
    <property type="match status" value="1"/>
</dbReference>
<evidence type="ECO:0000256" key="5">
    <source>
        <dbReference type="SAM" id="MobiDB-lite"/>
    </source>
</evidence>
<keyword evidence="12" id="KW-1185">Reference proteome</keyword>
<keyword evidence="11" id="KW-0496">Mitochondrion</keyword>
<dbReference type="Proteomes" id="UP000039324">
    <property type="component" value="Unassembled WGS sequence"/>
</dbReference>
<dbReference type="OMA" id="RTWIRND"/>
<dbReference type="Pfam" id="PF01369">
    <property type="entry name" value="Sec7"/>
    <property type="match status" value="1"/>
</dbReference>
<dbReference type="InterPro" id="IPR032691">
    <property type="entry name" value="Mon2/Sec7/BIG1-like_HUS"/>
</dbReference>
<dbReference type="PROSITE" id="PS51498">
    <property type="entry name" value="MABP"/>
    <property type="match status" value="1"/>
</dbReference>
<evidence type="ECO:0000313" key="10">
    <source>
        <dbReference type="EMBL" id="CEP00087.1"/>
    </source>
</evidence>
<evidence type="ECO:0000256" key="1">
    <source>
        <dbReference type="ARBA" id="ARBA00022723"/>
    </source>
</evidence>
<evidence type="ECO:0000259" key="6">
    <source>
        <dbReference type="PROSITE" id="PS50003"/>
    </source>
</evidence>
<dbReference type="PANTHER" id="PTHR10663:SF375">
    <property type="entry name" value="LD29171P"/>
    <property type="match status" value="1"/>
</dbReference>
<feature type="compositionally biased region" description="Polar residues" evidence="5">
    <location>
        <begin position="419"/>
        <end position="433"/>
    </location>
</feature>
<keyword evidence="3" id="KW-0862">Zinc</keyword>
<dbReference type="SMART" id="SM00233">
    <property type="entry name" value="PH"/>
    <property type="match status" value="1"/>
</dbReference>
<evidence type="ECO:0000313" key="12">
    <source>
        <dbReference type="Proteomes" id="UP000039324"/>
    </source>
</evidence>
<dbReference type="InterPro" id="IPR016024">
    <property type="entry name" value="ARM-type_fold"/>
</dbReference>
<feature type="domain" description="SEC7" evidence="8">
    <location>
        <begin position="870"/>
        <end position="1072"/>
    </location>
</feature>
<dbReference type="Proteomes" id="UP000290189">
    <property type="component" value="Unassembled WGS sequence"/>
</dbReference>
<gene>
    <name evidence="10" type="ORF">PBRA_007821</name>
    <name evidence="11" type="ORF">PLBR_LOCUS7425</name>
</gene>
<dbReference type="SMART" id="SM00064">
    <property type="entry name" value="FYVE"/>
    <property type="match status" value="1"/>
</dbReference>
<dbReference type="SUPFAM" id="SSF50729">
    <property type="entry name" value="PH domain-like"/>
    <property type="match status" value="1"/>
</dbReference>
<dbReference type="CDD" id="cd00065">
    <property type="entry name" value="FYVE_like_SF"/>
    <property type="match status" value="1"/>
</dbReference>
<proteinExistence type="predicted"/>
<feature type="region of interest" description="Disordered" evidence="5">
    <location>
        <begin position="1420"/>
        <end position="1453"/>
    </location>
</feature>
<dbReference type="InterPro" id="IPR013083">
    <property type="entry name" value="Znf_RING/FYVE/PHD"/>
</dbReference>
<geneLocation type="mitochondrion" evidence="11"/>
<dbReference type="InterPro" id="IPR011011">
    <property type="entry name" value="Znf_FYVE_PHD"/>
</dbReference>
<dbReference type="Gene3D" id="2.30.29.30">
    <property type="entry name" value="Pleckstrin-homology domain (PH domain)/Phosphotyrosine-binding domain (PTB)"/>
    <property type="match status" value="1"/>
</dbReference>
<reference evidence="11 13" key="2">
    <citation type="submission" date="2018-03" db="EMBL/GenBank/DDBJ databases">
        <authorList>
            <person name="Fogelqvist J."/>
        </authorList>
    </citation>
    <scope>NUCLEOTIDE SEQUENCE [LARGE SCALE GENOMIC DNA]</scope>
</reference>
<dbReference type="PROSITE" id="PS50003">
    <property type="entry name" value="PH_DOMAIN"/>
    <property type="match status" value="1"/>
</dbReference>
<dbReference type="STRING" id="37360.A0A0G4IXU2"/>
<dbReference type="InterPro" id="IPR011993">
    <property type="entry name" value="PH-like_dom_sf"/>
</dbReference>
<dbReference type="Gene3D" id="1.10.1000.11">
    <property type="entry name" value="Arf Nucleotide-binding Site Opener,domain 2"/>
    <property type="match status" value="1"/>
</dbReference>
<dbReference type="GO" id="GO:0032012">
    <property type="term" value="P:regulation of ARF protein signal transduction"/>
    <property type="evidence" value="ECO:0007669"/>
    <property type="project" value="InterPro"/>
</dbReference>
<accession>A0A0G4IXU2</accession>
<feature type="region of interest" description="Disordered" evidence="5">
    <location>
        <begin position="418"/>
        <end position="441"/>
    </location>
</feature>
<reference evidence="10 12" key="1">
    <citation type="submission" date="2015-02" db="EMBL/GenBank/DDBJ databases">
        <authorList>
            <person name="Chooi Y.-H."/>
        </authorList>
    </citation>
    <scope>NUCLEOTIDE SEQUENCE [LARGE SCALE GENOMIC DNA]</scope>
    <source>
        <strain evidence="10">E3</strain>
    </source>
</reference>
<dbReference type="InterPro" id="IPR001849">
    <property type="entry name" value="PH_domain"/>
</dbReference>
<feature type="region of interest" description="Disordered" evidence="5">
    <location>
        <begin position="848"/>
        <end position="868"/>
    </location>
</feature>
<evidence type="ECO:0000256" key="4">
    <source>
        <dbReference type="PROSITE-ProRule" id="PRU00091"/>
    </source>
</evidence>
<feature type="domain" description="FYVE-type" evidence="7">
    <location>
        <begin position="1481"/>
        <end position="1540"/>
    </location>
</feature>
<dbReference type="InterPro" id="IPR035999">
    <property type="entry name" value="Sec7_dom_sf"/>
</dbReference>
<evidence type="ECO:0000259" key="8">
    <source>
        <dbReference type="PROSITE" id="PS50190"/>
    </source>
</evidence>
<protein>
    <submittedName>
        <fullName evidence="10">Uncharacterized protein</fullName>
    </submittedName>
</protein>
<dbReference type="EMBL" id="CDSF01000097">
    <property type="protein sequence ID" value="CEP00087.1"/>
    <property type="molecule type" value="Genomic_DNA"/>
</dbReference>
<dbReference type="PROSITE" id="PS50178">
    <property type="entry name" value="ZF_FYVE"/>
    <property type="match status" value="1"/>
</dbReference>
<dbReference type="Pfam" id="PF10240">
    <property type="entry name" value="DUF2464"/>
    <property type="match status" value="1"/>
</dbReference>
<feature type="compositionally biased region" description="Basic and acidic residues" evidence="5">
    <location>
        <begin position="848"/>
        <end position="859"/>
    </location>
</feature>
<dbReference type="SUPFAM" id="SSF48425">
    <property type="entry name" value="Sec7 domain"/>
    <property type="match status" value="1"/>
</dbReference>
<evidence type="ECO:0000256" key="3">
    <source>
        <dbReference type="ARBA" id="ARBA00022833"/>
    </source>
</evidence>
<dbReference type="Pfam" id="PF00169">
    <property type="entry name" value="PH"/>
    <property type="match status" value="1"/>
</dbReference>
<dbReference type="InterPro" id="IPR017455">
    <property type="entry name" value="Znf_FYVE-rel"/>
</dbReference>
<dbReference type="Pfam" id="PF12783">
    <property type="entry name" value="Sec7-like_HUS"/>
    <property type="match status" value="1"/>
</dbReference>
<evidence type="ECO:0000259" key="7">
    <source>
        <dbReference type="PROSITE" id="PS50178"/>
    </source>
</evidence>
<sequence length="1554" mass="171388">MSLEVTVGDRLDKDKVGDDGLLQEKASPSAADDVDASKSMADVVALSPDAAARFGLRRQISAADGDGIAKFEIGNLRDVLAVHAAGLPVLPMCEAILDGDYDRAWSAFDNATVPGAVTDVQVVLIDSGESAPADFEVLRSISGQDGDINKRSGSGRVIQLCAIRRASVPPLTALVVVYDDHQQEPPMGFVKIEQTVEGRNADLSQGAGSQRMFLCSSRGTGPPICELALLFESRKEAVPPGFHRLAKTPEDDPADLCSLCKAGSEVYLCFRLDVRPLVLQFRTGLDQRWASTAALLCACLFSPKEEVVVQALKALHEFVLLANGLNVTLGGPLLNRVFHAICDSQVIGRSHFSRAIQALNVQVLLDAFIRYVYDLDIETVLRVYETFFFERHKDRRECASLQIADFLFVQTDDCAAGTTPATSRTDPAASPSNDAAGASERPRRLSLTIEVRDEGDLIRTWIRNDLLVGLGETVALHKTTQRDVNEFQRLRDINAAFRARTGRLLVRLMPGQNAHIQRLIVGLLLTACKVASYPTSFRLSAKSESIMRKIHALTLILRIVSHPSAVSLFTSRSPLLILRRFVCVSLLESCVTVVPAIFKLVLALFSELWGRYRHLLKTELGVIMDAVLLGMIQSPNCWPEQKIDLIEAIASIFSSAESQIELFYNYDNDILRRNLFGGLVRSLCELSEGKLSRGAAAYRTVRSPATSPAQQQQHQHPIHAAFLMSANEGNASQINLQRTALTTVVAFLESLAQFVSPPNITLNEISNGNLSRSSSIISPHMLETLMSLSPKGIAKQSSFGELFSAATPVSASSSSVSPMAVLDTEETPLPAQAPHKRAQSLCDVDTHDAAEDKKAETRDRRIRSSTWVSRHMQQKKAQMLYAEAIALARSESLKSAVAMLNARRGLFDAEETALFLSVHAHQLDKSEIGEFLATDYTRNMTPGQFVALRRAFMSLIDFTSLDLDSALRHFLVHSGFRLPGEAQKVDRLIQTFADAYVRDNPGVFPSTETVYLVAFALIMLNTDIHDPRLRAGKHARPPMTKAQFIRNVQSADANAALPTQLLSSLFDGIAAKSIEWQTAKDDSSAIVSASYQSGPTELGPPKSSTSATETHFRSECELFCRQGLAWLKSSSIRPRRFMSTDSKHIVKGMFEVIFPVLLQALTTVLEKDCDFDVEVKSACIDALKFASVIALAANAQEELEAFTGILAKITYIEQSRVTLAPAQIRKNVVAGEHMSQNWVSDFKLLVGNRSKKAVHAIIQVANRTKRHLVFERDQAVLMNIQGEFSDEVLLVDPERTFVREGHLTKLSSANKQQIYRFFLFTDLILYAREQFQKLKLHKVVHLSMCRLTDIVDRPLSADAQSQPTLRHAFKIVSPQKTFTVMAPNAQEKKAWMADIEKQIEVCYYRHKHWVEATRQLPKDHAQSLSEATTTTTKDESAAASDAPPEYSATQDSATAQNRAALMSSFLGRTKGPHGQHSPRGCRFCIRDFSLLRRKVTCAWCSQAVCSACSTHRLELPVDSLDARSPRKVQRVCDACFGLLDGSIAMDDVPTIQQE</sequence>
<organism evidence="10 12">
    <name type="scientific">Plasmodiophora brassicae</name>
    <name type="common">Clubroot disease agent</name>
    <dbReference type="NCBI Taxonomy" id="37360"/>
    <lineage>
        <taxon>Eukaryota</taxon>
        <taxon>Sar</taxon>
        <taxon>Rhizaria</taxon>
        <taxon>Endomyxa</taxon>
        <taxon>Phytomyxea</taxon>
        <taxon>Plasmodiophorida</taxon>
        <taxon>Plasmodiophoridae</taxon>
        <taxon>Plasmodiophora</taxon>
    </lineage>
</organism>
<dbReference type="GO" id="GO:0005802">
    <property type="term" value="C:trans-Golgi network"/>
    <property type="evidence" value="ECO:0007669"/>
    <property type="project" value="TreeGrafter"/>
</dbReference>
<feature type="compositionally biased region" description="Polar residues" evidence="5">
    <location>
        <begin position="1422"/>
        <end position="1431"/>
    </location>
</feature>
<dbReference type="InterPro" id="IPR023341">
    <property type="entry name" value="MABP"/>
</dbReference>
<dbReference type="Gene3D" id="3.30.40.10">
    <property type="entry name" value="Zinc/RING finger domain, C3HC4 (zinc finger)"/>
    <property type="match status" value="1"/>
</dbReference>
<evidence type="ECO:0000259" key="9">
    <source>
        <dbReference type="PROSITE" id="PS51498"/>
    </source>
</evidence>
<dbReference type="Gene3D" id="2.100.10.50">
    <property type="match status" value="1"/>
</dbReference>
<dbReference type="GO" id="GO:0005085">
    <property type="term" value="F:guanyl-nucleotide exchange factor activity"/>
    <property type="evidence" value="ECO:0007669"/>
    <property type="project" value="InterPro"/>
</dbReference>
<name>A0A0G4IXU2_PLABS</name>
<dbReference type="PROSITE" id="PS50190">
    <property type="entry name" value="SEC7"/>
    <property type="match status" value="1"/>
</dbReference>
<dbReference type="GO" id="GO:0008270">
    <property type="term" value="F:zinc ion binding"/>
    <property type="evidence" value="ECO:0007669"/>
    <property type="project" value="UniProtKB-KW"/>
</dbReference>
<evidence type="ECO:0000256" key="2">
    <source>
        <dbReference type="ARBA" id="ARBA00022771"/>
    </source>
</evidence>
<dbReference type="InterPro" id="IPR018798">
    <property type="entry name" value="MVB12A/B"/>
</dbReference>
<keyword evidence="2 4" id="KW-0863">Zinc-finger</keyword>
<keyword evidence="1" id="KW-0479">Metal-binding</keyword>
<dbReference type="InterPro" id="IPR000306">
    <property type="entry name" value="Znf_FYVE"/>
</dbReference>
<feature type="domain" description="MABP" evidence="9">
    <location>
        <begin position="114"/>
        <end position="274"/>
    </location>
</feature>
<feature type="domain" description="PH" evidence="6">
    <location>
        <begin position="1296"/>
        <end position="1400"/>
    </location>
</feature>
<dbReference type="SUPFAM" id="SSF48371">
    <property type="entry name" value="ARM repeat"/>
    <property type="match status" value="1"/>
</dbReference>
<dbReference type="CDD" id="cd00171">
    <property type="entry name" value="Sec7"/>
    <property type="match status" value="1"/>
</dbReference>
<dbReference type="SMART" id="SM00222">
    <property type="entry name" value="Sec7"/>
    <property type="match status" value="1"/>
</dbReference>
<feature type="compositionally biased region" description="Basic and acidic residues" evidence="5">
    <location>
        <begin position="7"/>
        <end position="18"/>
    </location>
</feature>
<dbReference type="OrthoDB" id="430364at2759"/>
<dbReference type="GO" id="GO:0000813">
    <property type="term" value="C:ESCRT I complex"/>
    <property type="evidence" value="ECO:0007669"/>
    <property type="project" value="InterPro"/>
</dbReference>
<dbReference type="EMBL" id="OVEO01000013">
    <property type="protein sequence ID" value="SPR00210.1"/>
    <property type="molecule type" value="Genomic_DNA"/>
</dbReference>
<evidence type="ECO:0000313" key="13">
    <source>
        <dbReference type="Proteomes" id="UP000290189"/>
    </source>
</evidence>
<feature type="region of interest" description="Disordered" evidence="5">
    <location>
        <begin position="1"/>
        <end position="34"/>
    </location>
</feature>
<evidence type="ECO:0000313" key="11">
    <source>
        <dbReference type="EMBL" id="SPR00210.1"/>
    </source>
</evidence>